<organism evidence="2 3">
    <name type="scientific">Rhynchophorus ferrugineus</name>
    <name type="common">Red palm weevil</name>
    <name type="synonym">Curculio ferrugineus</name>
    <dbReference type="NCBI Taxonomy" id="354439"/>
    <lineage>
        <taxon>Eukaryota</taxon>
        <taxon>Metazoa</taxon>
        <taxon>Ecdysozoa</taxon>
        <taxon>Arthropoda</taxon>
        <taxon>Hexapoda</taxon>
        <taxon>Insecta</taxon>
        <taxon>Pterygota</taxon>
        <taxon>Neoptera</taxon>
        <taxon>Endopterygota</taxon>
        <taxon>Coleoptera</taxon>
        <taxon>Polyphaga</taxon>
        <taxon>Cucujiformia</taxon>
        <taxon>Curculionidae</taxon>
        <taxon>Dryophthorinae</taxon>
        <taxon>Rhynchophorus</taxon>
    </lineage>
</organism>
<reference evidence="2" key="1">
    <citation type="submission" date="2020-08" db="EMBL/GenBank/DDBJ databases">
        <title>Genome sequencing and assembly of the red palm weevil Rhynchophorus ferrugineus.</title>
        <authorList>
            <person name="Dias G.B."/>
            <person name="Bergman C.M."/>
            <person name="Manee M."/>
        </authorList>
    </citation>
    <scope>NUCLEOTIDE SEQUENCE</scope>
    <source>
        <strain evidence="2">AA-2017</strain>
        <tissue evidence="2">Whole larva</tissue>
    </source>
</reference>
<comment type="caution">
    <text evidence="2">The sequence shown here is derived from an EMBL/GenBank/DDBJ whole genome shotgun (WGS) entry which is preliminary data.</text>
</comment>
<evidence type="ECO:0000256" key="1">
    <source>
        <dbReference type="SAM" id="MobiDB-lite"/>
    </source>
</evidence>
<accession>A0A834HXK0</accession>
<name>A0A834HXK0_RHYFE</name>
<proteinExistence type="predicted"/>
<protein>
    <submittedName>
        <fullName evidence="2">Uncharacterized protein</fullName>
    </submittedName>
</protein>
<dbReference type="Proteomes" id="UP000625711">
    <property type="component" value="Unassembled WGS sequence"/>
</dbReference>
<dbReference type="AlphaFoldDB" id="A0A834HXK0"/>
<sequence length="140" mass="16541">MRYAADLIVSAIREEQGERPQRHRRVRERGAEGTGWRKKCGKTSKRAPSETTVKFLRLIKLRDLDEIVKHCERNYLHWSREVIPGKLIESPLRRRPECALMVLSAVVPTKRIITIVPRTYRVLKIILYLTFREIQMVSLY</sequence>
<evidence type="ECO:0000313" key="3">
    <source>
        <dbReference type="Proteomes" id="UP000625711"/>
    </source>
</evidence>
<keyword evidence="3" id="KW-1185">Reference proteome</keyword>
<dbReference type="EMBL" id="JAACXV010014259">
    <property type="protein sequence ID" value="KAF7269133.1"/>
    <property type="molecule type" value="Genomic_DNA"/>
</dbReference>
<gene>
    <name evidence="2" type="ORF">GWI33_017804</name>
</gene>
<feature type="region of interest" description="Disordered" evidence="1">
    <location>
        <begin position="16"/>
        <end position="44"/>
    </location>
</feature>
<evidence type="ECO:0000313" key="2">
    <source>
        <dbReference type="EMBL" id="KAF7269133.1"/>
    </source>
</evidence>